<name>A3ZQ32_9BACT</name>
<protein>
    <submittedName>
        <fullName evidence="1">Uncharacterized protein</fullName>
    </submittedName>
</protein>
<organism evidence="1 2">
    <name type="scientific">Blastopirellula marina DSM 3645</name>
    <dbReference type="NCBI Taxonomy" id="314230"/>
    <lineage>
        <taxon>Bacteria</taxon>
        <taxon>Pseudomonadati</taxon>
        <taxon>Planctomycetota</taxon>
        <taxon>Planctomycetia</taxon>
        <taxon>Pirellulales</taxon>
        <taxon>Pirellulaceae</taxon>
        <taxon>Blastopirellula</taxon>
    </lineage>
</organism>
<sequence>MLLLTLLVATFAWSAVVWPQAKKTKNQLRSVTSKEASKLKELEAIDLRVQISAGVLQRRPYPSPFFLDAKLQHDKLVANRGDE</sequence>
<proteinExistence type="predicted"/>
<dbReference type="HOGENOM" id="CLU_2535876_0_0_0"/>
<reference evidence="1 2" key="1">
    <citation type="submission" date="2006-02" db="EMBL/GenBank/DDBJ databases">
        <authorList>
            <person name="Amann R."/>
            <person name="Ferriera S."/>
            <person name="Johnson J."/>
            <person name="Kravitz S."/>
            <person name="Halpern A."/>
            <person name="Remington K."/>
            <person name="Beeson K."/>
            <person name="Tran B."/>
            <person name="Rogers Y.-H."/>
            <person name="Friedman R."/>
            <person name="Venter J.C."/>
        </authorList>
    </citation>
    <scope>NUCLEOTIDE SEQUENCE [LARGE SCALE GENOMIC DNA]</scope>
    <source>
        <strain evidence="1 2">DSM 3645</strain>
    </source>
</reference>
<evidence type="ECO:0000313" key="2">
    <source>
        <dbReference type="Proteomes" id="UP000004358"/>
    </source>
</evidence>
<comment type="caution">
    <text evidence="1">The sequence shown here is derived from an EMBL/GenBank/DDBJ whole genome shotgun (WGS) entry which is preliminary data.</text>
</comment>
<dbReference type="STRING" id="314230.DSM3645_22976"/>
<dbReference type="AlphaFoldDB" id="A3ZQ32"/>
<evidence type="ECO:0000313" key="1">
    <source>
        <dbReference type="EMBL" id="EAQ81305.1"/>
    </source>
</evidence>
<dbReference type="EMBL" id="AANZ01000005">
    <property type="protein sequence ID" value="EAQ81305.1"/>
    <property type="molecule type" value="Genomic_DNA"/>
</dbReference>
<dbReference type="Proteomes" id="UP000004358">
    <property type="component" value="Unassembled WGS sequence"/>
</dbReference>
<gene>
    <name evidence="1" type="ORF">DSM3645_22976</name>
</gene>
<accession>A3ZQ32</accession>